<dbReference type="AlphaFoldDB" id="A0A0F9IPN7"/>
<accession>A0A0F9IPN7</accession>
<reference evidence="1" key="1">
    <citation type="journal article" date="2015" name="Nature">
        <title>Complex archaea that bridge the gap between prokaryotes and eukaryotes.</title>
        <authorList>
            <person name="Spang A."/>
            <person name="Saw J.H."/>
            <person name="Jorgensen S.L."/>
            <person name="Zaremba-Niedzwiedzka K."/>
            <person name="Martijn J."/>
            <person name="Lind A.E."/>
            <person name="van Eijk R."/>
            <person name="Schleper C."/>
            <person name="Guy L."/>
            <person name="Ettema T.J."/>
        </authorList>
    </citation>
    <scope>NUCLEOTIDE SEQUENCE</scope>
</reference>
<name>A0A0F9IPN7_9ZZZZ</name>
<sequence length="51" mass="6014">MVNANGLMNDIELRVEIQELEEMGLTEEEILGYIEFYYDSWVVFSNILILN</sequence>
<protein>
    <submittedName>
        <fullName evidence="1">Uncharacterized protein</fullName>
    </submittedName>
</protein>
<dbReference type="EMBL" id="LAZR01018609">
    <property type="protein sequence ID" value="KKL95720.1"/>
    <property type="molecule type" value="Genomic_DNA"/>
</dbReference>
<proteinExistence type="predicted"/>
<organism evidence="1">
    <name type="scientific">marine sediment metagenome</name>
    <dbReference type="NCBI Taxonomy" id="412755"/>
    <lineage>
        <taxon>unclassified sequences</taxon>
        <taxon>metagenomes</taxon>
        <taxon>ecological metagenomes</taxon>
    </lineage>
</organism>
<comment type="caution">
    <text evidence="1">The sequence shown here is derived from an EMBL/GenBank/DDBJ whole genome shotgun (WGS) entry which is preliminary data.</text>
</comment>
<evidence type="ECO:0000313" key="1">
    <source>
        <dbReference type="EMBL" id="KKL95720.1"/>
    </source>
</evidence>
<gene>
    <name evidence="1" type="ORF">LCGC14_1851760</name>
</gene>